<dbReference type="EMBL" id="JAWDGP010001900">
    <property type="protein sequence ID" value="KAK3787099.1"/>
    <property type="molecule type" value="Genomic_DNA"/>
</dbReference>
<proteinExistence type="predicted"/>
<accession>A0AAE1AFQ6</accession>
<name>A0AAE1AFQ6_9GAST</name>
<dbReference type="AlphaFoldDB" id="A0AAE1AFQ6"/>
<protein>
    <submittedName>
        <fullName evidence="1">Uncharacterized protein</fullName>
    </submittedName>
</protein>
<comment type="caution">
    <text evidence="1">The sequence shown here is derived from an EMBL/GenBank/DDBJ whole genome shotgun (WGS) entry which is preliminary data.</text>
</comment>
<evidence type="ECO:0000313" key="1">
    <source>
        <dbReference type="EMBL" id="KAK3787099.1"/>
    </source>
</evidence>
<organism evidence="1 2">
    <name type="scientific">Elysia crispata</name>
    <name type="common">lettuce slug</name>
    <dbReference type="NCBI Taxonomy" id="231223"/>
    <lineage>
        <taxon>Eukaryota</taxon>
        <taxon>Metazoa</taxon>
        <taxon>Spiralia</taxon>
        <taxon>Lophotrochozoa</taxon>
        <taxon>Mollusca</taxon>
        <taxon>Gastropoda</taxon>
        <taxon>Heterobranchia</taxon>
        <taxon>Euthyneura</taxon>
        <taxon>Panpulmonata</taxon>
        <taxon>Sacoglossa</taxon>
        <taxon>Placobranchoidea</taxon>
        <taxon>Plakobranchidae</taxon>
        <taxon>Elysia</taxon>
    </lineage>
</organism>
<reference evidence="1" key="1">
    <citation type="journal article" date="2023" name="G3 (Bethesda)">
        <title>A reference genome for the long-term kleptoplast-retaining sea slug Elysia crispata morphotype clarki.</title>
        <authorList>
            <person name="Eastman K.E."/>
            <person name="Pendleton A.L."/>
            <person name="Shaikh M.A."/>
            <person name="Suttiyut T."/>
            <person name="Ogas R."/>
            <person name="Tomko P."/>
            <person name="Gavelis G."/>
            <person name="Widhalm J.R."/>
            <person name="Wisecaver J.H."/>
        </authorList>
    </citation>
    <scope>NUCLEOTIDE SEQUENCE</scope>
    <source>
        <strain evidence="1">ECLA1</strain>
    </source>
</reference>
<gene>
    <name evidence="1" type="ORF">RRG08_030262</name>
</gene>
<evidence type="ECO:0000313" key="2">
    <source>
        <dbReference type="Proteomes" id="UP001283361"/>
    </source>
</evidence>
<keyword evidence="2" id="KW-1185">Reference proteome</keyword>
<sequence length="84" mass="9250">MGVYLSRKSQVPTVSIPIIRILCANRIDGTNIILLGVGVPENQNCPNLRRCGLFVDNNPIVIICGSQRLEETGNAQQGTWCRLK</sequence>
<dbReference type="Proteomes" id="UP001283361">
    <property type="component" value="Unassembled WGS sequence"/>
</dbReference>